<keyword evidence="3" id="KW-1185">Reference proteome</keyword>
<dbReference type="Proteomes" id="UP001642409">
    <property type="component" value="Unassembled WGS sequence"/>
</dbReference>
<dbReference type="EMBL" id="CAXDID020000043">
    <property type="protein sequence ID" value="CAL6001083.1"/>
    <property type="molecule type" value="Genomic_DNA"/>
</dbReference>
<gene>
    <name evidence="2" type="ORF">HINF_LOCUS17201</name>
    <name evidence="1" type="ORF">HINF_LOCUS63866</name>
</gene>
<comment type="caution">
    <text evidence="1">The sequence shown here is derived from an EMBL/GenBank/DDBJ whole genome shotgun (WGS) entry which is preliminary data.</text>
</comment>
<evidence type="ECO:0000313" key="2">
    <source>
        <dbReference type="EMBL" id="CAL6001083.1"/>
    </source>
</evidence>
<dbReference type="EMBL" id="CATOUU010001173">
    <property type="protein sequence ID" value="CAI9976221.1"/>
    <property type="molecule type" value="Genomic_DNA"/>
</dbReference>
<reference evidence="2 3" key="2">
    <citation type="submission" date="2024-07" db="EMBL/GenBank/DDBJ databases">
        <authorList>
            <person name="Akdeniz Z."/>
        </authorList>
    </citation>
    <scope>NUCLEOTIDE SEQUENCE [LARGE SCALE GENOMIC DNA]</scope>
</reference>
<reference evidence="1" key="1">
    <citation type="submission" date="2023-06" db="EMBL/GenBank/DDBJ databases">
        <authorList>
            <person name="Kurt Z."/>
        </authorList>
    </citation>
    <scope>NUCLEOTIDE SEQUENCE</scope>
</reference>
<organism evidence="1">
    <name type="scientific">Hexamita inflata</name>
    <dbReference type="NCBI Taxonomy" id="28002"/>
    <lineage>
        <taxon>Eukaryota</taxon>
        <taxon>Metamonada</taxon>
        <taxon>Diplomonadida</taxon>
        <taxon>Hexamitidae</taxon>
        <taxon>Hexamitinae</taxon>
        <taxon>Hexamita</taxon>
    </lineage>
</organism>
<dbReference type="AlphaFoldDB" id="A0AA86RKF1"/>
<proteinExistence type="predicted"/>
<sequence length="294" mass="33476">MADLPTFDIEEDQMTTAMQQQYMQQIMSGAMAPTNSLLPVSMESQSYKNNQLKQQQGAQAPNQDDLMRKLNAFIPAIQESSIDMGQISMKIQYAKTTQEVETAHSLACVSIRGELEKQYLEQTKVIRQAMFKKLLQLNPEYFFQFFNEFGVISEQEENYALDVVSVSTEYITGDIEYLKDVLLENCEGNILSNHLPGFKLIIEFADKTTLEIIYKFDLSWQLSDVKTIAITGCAAELLGFVTKKRSQSFFSDLIPLTEGEMKVMMFTNKAGVQQQLQKSLELAQSIRVRLTMIM</sequence>
<name>A0AA86RKF1_9EUKA</name>
<evidence type="ECO:0000313" key="1">
    <source>
        <dbReference type="EMBL" id="CAI9976221.1"/>
    </source>
</evidence>
<evidence type="ECO:0000313" key="3">
    <source>
        <dbReference type="Proteomes" id="UP001642409"/>
    </source>
</evidence>
<protein>
    <submittedName>
        <fullName evidence="1">Uncharacterized protein</fullName>
    </submittedName>
</protein>
<accession>A0AA86RKF1</accession>